<evidence type="ECO:0000256" key="4">
    <source>
        <dbReference type="ARBA" id="ARBA00022842"/>
    </source>
</evidence>
<protein>
    <recommendedName>
        <fullName evidence="8">7-carboxy-7-deazaguanine synthase</fullName>
        <shortName evidence="8">CDG synthase</shortName>
        <ecNumber evidence="8">4.3.99.3</ecNumber>
    </recommendedName>
    <alternativeName>
        <fullName evidence="8">Queuosine biosynthesis protein QueE</fullName>
    </alternativeName>
</protein>
<comment type="caution">
    <text evidence="10">The sequence shown here is derived from an EMBL/GenBank/DDBJ whole genome shotgun (WGS) entry which is preliminary data.</text>
</comment>
<feature type="domain" description="Radical SAM core" evidence="9">
    <location>
        <begin position="19"/>
        <end position="224"/>
    </location>
</feature>
<dbReference type="SUPFAM" id="SSF102114">
    <property type="entry name" value="Radical SAM enzymes"/>
    <property type="match status" value="1"/>
</dbReference>
<dbReference type="InterPro" id="IPR027609">
    <property type="entry name" value="rSAM_QueE_proteobac"/>
</dbReference>
<keyword evidence="1 8" id="KW-0004">4Fe-4S</keyword>
<keyword evidence="6 8" id="KW-0411">Iron-sulfur</keyword>
<feature type="binding site" evidence="8">
    <location>
        <begin position="137"/>
        <end position="139"/>
    </location>
    <ligand>
        <name>S-adenosyl-L-methionine</name>
        <dbReference type="ChEBI" id="CHEBI:59789"/>
    </ligand>
</feature>
<gene>
    <name evidence="8" type="primary">queE</name>
    <name evidence="10" type="ORF">C6Y39_13840</name>
</gene>
<comment type="caution">
    <text evidence="8">Lacks conserved residue(s) required for the propagation of feature annotation.</text>
</comment>
<dbReference type="InterPro" id="IPR013785">
    <property type="entry name" value="Aldolase_TIM"/>
</dbReference>
<comment type="similarity">
    <text evidence="8">Belongs to the radical SAM superfamily. 7-carboxy-7-deazaguanine synthase family.</text>
</comment>
<accession>A0ABX5CL48</accession>
<dbReference type="Proteomes" id="UP000239539">
    <property type="component" value="Unassembled WGS sequence"/>
</dbReference>
<feature type="binding site" evidence="8">
    <location>
        <position position="32"/>
    </location>
    <ligand>
        <name>[4Fe-4S] cluster</name>
        <dbReference type="ChEBI" id="CHEBI:49883"/>
        <note>4Fe-4S-S-AdoMet</note>
    </ligand>
</feature>
<evidence type="ECO:0000256" key="5">
    <source>
        <dbReference type="ARBA" id="ARBA00023004"/>
    </source>
</evidence>
<reference evidence="11" key="1">
    <citation type="journal article" date="2020" name="Int. J. Syst. Evol. Microbiol.">
        <title>Alteromonas alba sp. nov., a marine bacterium isolated from the seawater of the West Pacific Ocean.</title>
        <authorList>
            <person name="Sun C."/>
            <person name="Wu Y.-H."/>
            <person name="Xamxidin M."/>
            <person name="Cheng H."/>
            <person name="Xu X.-W."/>
        </authorList>
    </citation>
    <scope>NUCLEOTIDE SEQUENCE [LARGE SCALE GENOMIC DNA]</scope>
    <source>
        <strain evidence="11">9a2</strain>
    </source>
</reference>
<evidence type="ECO:0000256" key="2">
    <source>
        <dbReference type="ARBA" id="ARBA00022691"/>
    </source>
</evidence>
<comment type="catalytic activity">
    <reaction evidence="8">
        <text>6-carboxy-5,6,7,8-tetrahydropterin + H(+) = 7-carboxy-7-carbaguanine + NH4(+)</text>
        <dbReference type="Rhea" id="RHEA:27974"/>
        <dbReference type="ChEBI" id="CHEBI:15378"/>
        <dbReference type="ChEBI" id="CHEBI:28938"/>
        <dbReference type="ChEBI" id="CHEBI:61032"/>
        <dbReference type="ChEBI" id="CHEBI:61036"/>
        <dbReference type="EC" id="4.3.99.3"/>
    </reaction>
</comment>
<comment type="subunit">
    <text evidence="8">Homodimer.</text>
</comment>
<dbReference type="EMBL" id="PVNO01000027">
    <property type="protein sequence ID" value="PRO68128.1"/>
    <property type="molecule type" value="Genomic_DNA"/>
</dbReference>
<evidence type="ECO:0000256" key="6">
    <source>
        <dbReference type="ARBA" id="ARBA00023014"/>
    </source>
</evidence>
<feature type="binding site" evidence="8">
    <location>
        <begin position="13"/>
        <end position="15"/>
    </location>
    <ligand>
        <name>substrate</name>
    </ligand>
</feature>
<keyword evidence="3 8" id="KW-0479">Metal-binding</keyword>
<name>A0ABX5CL48_9ALTE</name>
<feature type="binding site" evidence="8">
    <location>
        <begin position="38"/>
        <end position="40"/>
    </location>
    <ligand>
        <name>S-adenosyl-L-methionine</name>
        <dbReference type="ChEBI" id="CHEBI:59789"/>
    </ligand>
</feature>
<dbReference type="PROSITE" id="PS51918">
    <property type="entry name" value="RADICAL_SAM"/>
    <property type="match status" value="1"/>
</dbReference>
<evidence type="ECO:0000259" key="9">
    <source>
        <dbReference type="PROSITE" id="PS51918"/>
    </source>
</evidence>
<evidence type="ECO:0000256" key="1">
    <source>
        <dbReference type="ARBA" id="ARBA00022485"/>
    </source>
</evidence>
<dbReference type="Gene3D" id="3.20.20.70">
    <property type="entry name" value="Aldolase class I"/>
    <property type="match status" value="1"/>
</dbReference>
<dbReference type="NCBIfam" id="TIGR04322">
    <property type="entry name" value="rSAM_QueE_Ecoli"/>
    <property type="match status" value="1"/>
</dbReference>
<feature type="binding site" evidence="8">
    <location>
        <position position="41"/>
    </location>
    <ligand>
        <name>Mg(2+)</name>
        <dbReference type="ChEBI" id="CHEBI:18420"/>
    </ligand>
</feature>
<sequence length="224" mass="24941">MSTLNINEMFETIQGEGAHTGIPSIFVRLQGCPVGCPWCDTKHTWEIKADLSVTPEAVINKGQESETYFISDEAALLAQFSIEGYVAKHVVITGGEPCMYDLRPLTKLLHDNGYSTQIETSGTFEVLCDPRTYVTVSPKINMKGGYDVLVSALERANEIKHPIAMQKHIDELDALLTNVSSLEGKQVCLQPISQQKRATELAVKTCIERNWRLSLQTHKYIGIE</sequence>
<dbReference type="RefSeq" id="WP_105931842.1">
    <property type="nucleotide sequence ID" value="NZ_PVNO01000027.1"/>
</dbReference>
<keyword evidence="2 8" id="KW-0949">S-adenosyl-L-methionine</keyword>
<comment type="cofactor">
    <cofactor evidence="8">
        <name>S-adenosyl-L-methionine</name>
        <dbReference type="ChEBI" id="CHEBI:59789"/>
    </cofactor>
    <text evidence="8">Binds 1 S-adenosyl-L-methionine per subunit.</text>
</comment>
<keyword evidence="7 8" id="KW-0456">Lyase</keyword>
<dbReference type="PIRSF" id="PIRSF000370">
    <property type="entry name" value="QueE"/>
    <property type="match status" value="1"/>
</dbReference>
<dbReference type="Pfam" id="PF13353">
    <property type="entry name" value="Fer4_12"/>
    <property type="match status" value="1"/>
</dbReference>
<evidence type="ECO:0000256" key="8">
    <source>
        <dbReference type="HAMAP-Rule" id="MF_00917"/>
    </source>
</evidence>
<organism evidence="10 11">
    <name type="scientific">Alteromonas gracilis</name>
    <dbReference type="NCBI Taxonomy" id="1479524"/>
    <lineage>
        <taxon>Bacteria</taxon>
        <taxon>Pseudomonadati</taxon>
        <taxon>Pseudomonadota</taxon>
        <taxon>Gammaproteobacteria</taxon>
        <taxon>Alteromonadales</taxon>
        <taxon>Alteromonadaceae</taxon>
        <taxon>Alteromonas/Salinimonas group</taxon>
        <taxon>Alteromonas</taxon>
    </lineage>
</organism>
<feature type="binding site" evidence="8">
    <location>
        <position position="95"/>
    </location>
    <ligand>
        <name>S-adenosyl-L-methionine</name>
        <dbReference type="ChEBI" id="CHEBI:59789"/>
    </ligand>
</feature>
<keyword evidence="11" id="KW-1185">Reference proteome</keyword>
<keyword evidence="8" id="KW-0671">Queuosine biosynthesis</keyword>
<evidence type="ECO:0000313" key="11">
    <source>
        <dbReference type="Proteomes" id="UP000239539"/>
    </source>
</evidence>
<dbReference type="InterPro" id="IPR024924">
    <property type="entry name" value="7-CO-7-deazaguanine_synth-like"/>
</dbReference>
<proteinExistence type="inferred from homology"/>
<comment type="function">
    <text evidence="8">Catalyzes the complex heterocyclic radical-mediated conversion of 6-carboxy-5,6,7,8-tetrahydropterin (CPH4) to 7-carboxy-7-deazaguanine (CDG), a step common to the biosynthetic pathways of all 7-deazapurine-containing compounds.</text>
</comment>
<dbReference type="SFLD" id="SFLDS00029">
    <property type="entry name" value="Radical_SAM"/>
    <property type="match status" value="1"/>
</dbReference>
<feature type="binding site" evidence="8">
    <location>
        <position position="39"/>
    </location>
    <ligand>
        <name>[4Fe-4S] cluster</name>
        <dbReference type="ChEBI" id="CHEBI:49883"/>
        <note>4Fe-4S-S-AdoMet</note>
    </ligand>
</feature>
<keyword evidence="4 8" id="KW-0460">Magnesium</keyword>
<comment type="cofactor">
    <cofactor evidence="8">
        <name>[4Fe-4S] cluster</name>
        <dbReference type="ChEBI" id="CHEBI:49883"/>
    </cofactor>
    <text evidence="8">Binds 1 [4Fe-4S] cluster. The cluster is coordinated with 3 cysteines and an exchangeable S-adenosyl-L-methionine.</text>
</comment>
<feature type="binding site" evidence="8">
    <location>
        <position position="36"/>
    </location>
    <ligand>
        <name>[4Fe-4S] cluster</name>
        <dbReference type="ChEBI" id="CHEBI:49883"/>
        <note>4Fe-4S-S-AdoMet</note>
    </ligand>
</feature>
<evidence type="ECO:0000313" key="10">
    <source>
        <dbReference type="EMBL" id="PRO68128.1"/>
    </source>
</evidence>
<dbReference type="InterPro" id="IPR058240">
    <property type="entry name" value="rSAM_sf"/>
</dbReference>
<dbReference type="HAMAP" id="MF_00917">
    <property type="entry name" value="QueE"/>
    <property type="match status" value="1"/>
</dbReference>
<dbReference type="PANTHER" id="PTHR42836:SF1">
    <property type="entry name" value="7-CARBOXY-7-DEAZAGUANINE SYNTHASE"/>
    <property type="match status" value="1"/>
</dbReference>
<dbReference type="EC" id="4.3.99.3" evidence="8"/>
<feature type="binding site" evidence="8">
    <location>
        <position position="28"/>
    </location>
    <ligand>
        <name>substrate</name>
    </ligand>
</feature>
<evidence type="ECO:0000256" key="7">
    <source>
        <dbReference type="ARBA" id="ARBA00023239"/>
    </source>
</evidence>
<comment type="cofactor">
    <cofactor evidence="8">
        <name>Mg(2+)</name>
        <dbReference type="ChEBI" id="CHEBI:18420"/>
    </cofactor>
</comment>
<keyword evidence="5 8" id="KW-0408">Iron</keyword>
<evidence type="ECO:0000256" key="3">
    <source>
        <dbReference type="ARBA" id="ARBA00022723"/>
    </source>
</evidence>
<dbReference type="PANTHER" id="PTHR42836">
    <property type="entry name" value="7-CARBOXY-7-DEAZAGUANINE SYNTHASE"/>
    <property type="match status" value="1"/>
</dbReference>
<dbReference type="InterPro" id="IPR007197">
    <property type="entry name" value="rSAM"/>
</dbReference>
<comment type="pathway">
    <text evidence="8">Purine metabolism; 7-cyano-7-deazaguanine biosynthesis.</text>
</comment>
<feature type="binding site" evidence="8">
    <location>
        <position position="93"/>
    </location>
    <ligand>
        <name>substrate</name>
    </ligand>
</feature>